<dbReference type="SMART" id="SM01017">
    <property type="entry name" value="Arrestin_C"/>
    <property type="match status" value="1"/>
</dbReference>
<dbReference type="Proteomes" id="UP000515152">
    <property type="component" value="Chromosome 7"/>
</dbReference>
<feature type="compositionally biased region" description="Basic residues" evidence="2">
    <location>
        <begin position="72"/>
        <end position="82"/>
    </location>
</feature>
<dbReference type="PANTHER" id="PTHR11188">
    <property type="entry name" value="ARRESTIN DOMAIN CONTAINING PROTEIN"/>
    <property type="match status" value="1"/>
</dbReference>
<dbReference type="OrthoDB" id="2333384at2759"/>
<dbReference type="SUPFAM" id="SSF81296">
    <property type="entry name" value="E set domains"/>
    <property type="match status" value="2"/>
</dbReference>
<accession>A0A6P8FT76</accession>
<keyword evidence="4" id="KW-1185">Reference proteome</keyword>
<feature type="region of interest" description="Disordered" evidence="2">
    <location>
        <begin position="62"/>
        <end position="82"/>
    </location>
</feature>
<sequence length="509" mass="56473">MFEETFINFTINFNALNPKVTFSGGDVVSGQVSFELSKEAKIQSIMMSLKGKANVLWHEQRQGPTSTGMGRTGRRRAGGAQGRRRTYSAELNFFSLSHIVMQTNDANGHTTVPPGKHVYPFTFQLPHGDFPSSFKGTYGKIVYSMVVAINRPWHLAKEFDTDIQFASRTDANHPHLRVPLTGANAKTLCCLWCTSGPVSLNAQLERKGYSPGETVKIIVEIGNASSRTVTPYAKLVKEEIFYTSGRQKRKYLSSVVQCRDGQSIGPHTTDVHSELMCPIPENATLTIANCQIIDVQYYVMVALKISRSTDLEIKFPISLCSIPFDANRPATAVPLQNQNPRPYPGPYPNQQPGPYPNQQPGPYPNQQPGPYPNQQPGPYPNQQPGPYPNQQPGQYPNQQPGPYPNQQPGPYPNQQPGPYPNQQPGPYPNQQPGPYPNQQPGPYPNQQPGPYPNQQPGPYPNQQPGPYPNQQPGPYTNQYVAPYPAQNPGQYPYQPQGTDPNQYPAPHHN</sequence>
<dbReference type="GO" id="GO:0015031">
    <property type="term" value="P:protein transport"/>
    <property type="evidence" value="ECO:0007669"/>
    <property type="project" value="TreeGrafter"/>
</dbReference>
<dbReference type="Gene3D" id="2.60.40.640">
    <property type="match status" value="2"/>
</dbReference>
<dbReference type="GO" id="GO:0005886">
    <property type="term" value="C:plasma membrane"/>
    <property type="evidence" value="ECO:0007669"/>
    <property type="project" value="TreeGrafter"/>
</dbReference>
<gene>
    <name evidence="5" type="primary">LOC116221122</name>
</gene>
<dbReference type="InterPro" id="IPR014756">
    <property type="entry name" value="Ig_E-set"/>
</dbReference>
<evidence type="ECO:0000259" key="3">
    <source>
        <dbReference type="SMART" id="SM01017"/>
    </source>
</evidence>
<dbReference type="Pfam" id="PF00339">
    <property type="entry name" value="Arrestin_N"/>
    <property type="match status" value="1"/>
</dbReference>
<dbReference type="AlphaFoldDB" id="A0A6P8FT76"/>
<dbReference type="KEGG" id="char:116221122"/>
<dbReference type="PANTHER" id="PTHR11188:SF135">
    <property type="entry name" value="ARRESTIN DOMAIN CONTAINING 3-LIKE-RELATED"/>
    <property type="match status" value="1"/>
</dbReference>
<evidence type="ECO:0000256" key="2">
    <source>
        <dbReference type="SAM" id="MobiDB-lite"/>
    </source>
</evidence>
<feature type="domain" description="Arrestin C-terminal-like" evidence="3">
    <location>
        <begin position="194"/>
        <end position="324"/>
    </location>
</feature>
<proteinExistence type="inferred from homology"/>
<reference evidence="5" key="1">
    <citation type="submission" date="2025-08" db="UniProtKB">
        <authorList>
            <consortium name="RefSeq"/>
        </authorList>
    </citation>
    <scope>IDENTIFICATION</scope>
</reference>
<dbReference type="GeneID" id="116221122"/>
<dbReference type="Pfam" id="PF02752">
    <property type="entry name" value="Arrestin_C"/>
    <property type="match status" value="1"/>
</dbReference>
<comment type="similarity">
    <text evidence="1">Belongs to the arrestin family.</text>
</comment>
<dbReference type="InterPro" id="IPR050357">
    <property type="entry name" value="Arrestin_domain-protein"/>
</dbReference>
<organism evidence="4 5">
    <name type="scientific">Clupea harengus</name>
    <name type="common">Atlantic herring</name>
    <dbReference type="NCBI Taxonomy" id="7950"/>
    <lineage>
        <taxon>Eukaryota</taxon>
        <taxon>Metazoa</taxon>
        <taxon>Chordata</taxon>
        <taxon>Craniata</taxon>
        <taxon>Vertebrata</taxon>
        <taxon>Euteleostomi</taxon>
        <taxon>Actinopterygii</taxon>
        <taxon>Neopterygii</taxon>
        <taxon>Teleostei</taxon>
        <taxon>Clupei</taxon>
        <taxon>Clupeiformes</taxon>
        <taxon>Clupeoidei</taxon>
        <taxon>Clupeidae</taxon>
        <taxon>Clupea</taxon>
    </lineage>
</organism>
<dbReference type="GO" id="GO:0005737">
    <property type="term" value="C:cytoplasm"/>
    <property type="evidence" value="ECO:0007669"/>
    <property type="project" value="TreeGrafter"/>
</dbReference>
<feature type="compositionally biased region" description="Low complexity" evidence="2">
    <location>
        <begin position="472"/>
        <end position="497"/>
    </location>
</feature>
<dbReference type="GO" id="GO:0007399">
    <property type="term" value="P:nervous system development"/>
    <property type="evidence" value="ECO:0007669"/>
    <property type="project" value="UniProtKB-ARBA"/>
</dbReference>
<dbReference type="InterPro" id="IPR014752">
    <property type="entry name" value="Arrestin-like_C"/>
</dbReference>
<name>A0A6P8FT76_CLUHA</name>
<dbReference type="InterPro" id="IPR011022">
    <property type="entry name" value="Arrestin_C-like"/>
</dbReference>
<feature type="compositionally biased region" description="Pro residues" evidence="2">
    <location>
        <begin position="341"/>
        <end position="389"/>
    </location>
</feature>
<evidence type="ECO:0000313" key="4">
    <source>
        <dbReference type="Proteomes" id="UP000515152"/>
    </source>
</evidence>
<feature type="region of interest" description="Disordered" evidence="2">
    <location>
        <begin position="331"/>
        <end position="509"/>
    </location>
</feature>
<protein>
    <submittedName>
        <fullName evidence="5">Arrestin domain-containing protein 3-like</fullName>
    </submittedName>
</protein>
<dbReference type="RefSeq" id="XP_031426711.1">
    <property type="nucleotide sequence ID" value="XM_031570851.2"/>
</dbReference>
<evidence type="ECO:0000313" key="5">
    <source>
        <dbReference type="RefSeq" id="XP_031426711.1"/>
    </source>
</evidence>
<evidence type="ECO:0000256" key="1">
    <source>
        <dbReference type="ARBA" id="ARBA00005298"/>
    </source>
</evidence>
<dbReference type="InterPro" id="IPR011021">
    <property type="entry name" value="Arrestin-like_N"/>
</dbReference>
<feature type="compositionally biased region" description="Pro residues" evidence="2">
    <location>
        <begin position="399"/>
        <end position="471"/>
    </location>
</feature>